<dbReference type="InterPro" id="IPR000086">
    <property type="entry name" value="NUDIX_hydrolase_dom"/>
</dbReference>
<evidence type="ECO:0000313" key="2">
    <source>
        <dbReference type="EMBL" id="OGI77743.1"/>
    </source>
</evidence>
<evidence type="ECO:0000259" key="1">
    <source>
        <dbReference type="PROSITE" id="PS51462"/>
    </source>
</evidence>
<evidence type="ECO:0000313" key="3">
    <source>
        <dbReference type="Proteomes" id="UP000178374"/>
    </source>
</evidence>
<gene>
    <name evidence="2" type="ORF">A3B85_03210</name>
</gene>
<dbReference type="AlphaFoldDB" id="A0A1F6W763"/>
<dbReference type="Pfam" id="PF00293">
    <property type="entry name" value="NUDIX"/>
    <property type="match status" value="1"/>
</dbReference>
<proteinExistence type="predicted"/>
<dbReference type="PANTHER" id="PTHR10885:SF0">
    <property type="entry name" value="ISOPENTENYL-DIPHOSPHATE DELTA-ISOMERASE"/>
    <property type="match status" value="1"/>
</dbReference>
<comment type="caution">
    <text evidence="2">The sequence shown here is derived from an EMBL/GenBank/DDBJ whole genome shotgun (WGS) entry which is preliminary data.</text>
</comment>
<dbReference type="Proteomes" id="UP000178374">
    <property type="component" value="Unassembled WGS sequence"/>
</dbReference>
<dbReference type="GO" id="GO:0003824">
    <property type="term" value="F:catalytic activity"/>
    <property type="evidence" value="ECO:0007669"/>
    <property type="project" value="UniProtKB-ARBA"/>
</dbReference>
<dbReference type="InterPro" id="IPR015797">
    <property type="entry name" value="NUDIX_hydrolase-like_dom_sf"/>
</dbReference>
<sequence length="167" mass="19707">MKIPIVDEQDNFLYYKDPKERDPRKEITRGSVLWVVNERGKILVAKRSKNKEHFPNIWGPSVAGSLEENESYRDNLIKEAKEEIGVNLDTIILGSKIRESDDHEYFSQYFFTKISSNTKFTLQESEVDEVHWVSLKQLKNWYRKNPEEFLPTFSGSLKIIENYENQS</sequence>
<protein>
    <recommendedName>
        <fullName evidence="1">Nudix hydrolase domain-containing protein</fullName>
    </recommendedName>
</protein>
<accession>A0A1F6W763</accession>
<dbReference type="PANTHER" id="PTHR10885">
    <property type="entry name" value="ISOPENTENYL-DIPHOSPHATE DELTA-ISOMERASE"/>
    <property type="match status" value="1"/>
</dbReference>
<dbReference type="Gene3D" id="3.90.79.10">
    <property type="entry name" value="Nucleoside Triphosphate Pyrophosphohydrolase"/>
    <property type="match status" value="1"/>
</dbReference>
<dbReference type="PROSITE" id="PS51462">
    <property type="entry name" value="NUDIX"/>
    <property type="match status" value="1"/>
</dbReference>
<organism evidence="2 3">
    <name type="scientific">Candidatus Nomurabacteria bacterium RIFCSPHIGHO2_02_FULL_37_13</name>
    <dbReference type="NCBI Taxonomy" id="1801750"/>
    <lineage>
        <taxon>Bacteria</taxon>
        <taxon>Candidatus Nomuraibacteriota</taxon>
    </lineage>
</organism>
<name>A0A1F6W763_9BACT</name>
<dbReference type="STRING" id="1801750.A3B85_03210"/>
<feature type="domain" description="Nudix hydrolase" evidence="1">
    <location>
        <begin position="26"/>
        <end position="155"/>
    </location>
</feature>
<dbReference type="EMBL" id="MFUA01000002">
    <property type="protein sequence ID" value="OGI77743.1"/>
    <property type="molecule type" value="Genomic_DNA"/>
</dbReference>
<reference evidence="2 3" key="1">
    <citation type="journal article" date="2016" name="Nat. Commun.">
        <title>Thousands of microbial genomes shed light on interconnected biogeochemical processes in an aquifer system.</title>
        <authorList>
            <person name="Anantharaman K."/>
            <person name="Brown C.T."/>
            <person name="Hug L.A."/>
            <person name="Sharon I."/>
            <person name="Castelle C.J."/>
            <person name="Probst A.J."/>
            <person name="Thomas B.C."/>
            <person name="Singh A."/>
            <person name="Wilkins M.J."/>
            <person name="Karaoz U."/>
            <person name="Brodie E.L."/>
            <person name="Williams K.H."/>
            <person name="Hubbard S.S."/>
            <person name="Banfield J.F."/>
        </authorList>
    </citation>
    <scope>NUCLEOTIDE SEQUENCE [LARGE SCALE GENOMIC DNA]</scope>
</reference>
<dbReference type="SUPFAM" id="SSF55811">
    <property type="entry name" value="Nudix"/>
    <property type="match status" value="1"/>
</dbReference>